<reference evidence="2 3" key="3">
    <citation type="journal article" date="2013" name="Rice">
        <title>Improvement of the Oryza sativa Nipponbare reference genome using next generation sequence and optical map data.</title>
        <authorList>
            <person name="Kawahara Y."/>
            <person name="de la Bastide M."/>
            <person name="Hamilton J.P."/>
            <person name="Kanamori H."/>
            <person name="McCombie W.R."/>
            <person name="Ouyang S."/>
            <person name="Schwartz D.C."/>
            <person name="Tanaka T."/>
            <person name="Wu J."/>
            <person name="Zhou S."/>
            <person name="Childs K.L."/>
            <person name="Davidson R.M."/>
            <person name="Lin H."/>
            <person name="Quesada-Ocampo L."/>
            <person name="Vaillancourt B."/>
            <person name="Sakai H."/>
            <person name="Lee S.S."/>
            <person name="Kim J."/>
            <person name="Numa H."/>
            <person name="Itoh T."/>
            <person name="Buell C.R."/>
            <person name="Matsumoto T."/>
        </authorList>
    </citation>
    <scope>NUCLEOTIDE SEQUENCE [LARGE SCALE GENOMIC DNA]</scope>
    <source>
        <strain evidence="3">cv. Nipponbare</strain>
    </source>
</reference>
<protein>
    <submittedName>
        <fullName evidence="2">Os02g0551300 protein</fullName>
    </submittedName>
</protein>
<gene>
    <name evidence="2" type="ordered locus">Os02g0551300</name>
    <name evidence="2" type="ORF">OSNPB_020551300</name>
</gene>
<feature type="region of interest" description="Disordered" evidence="1">
    <location>
        <begin position="65"/>
        <end position="103"/>
    </location>
</feature>
<dbReference type="PaxDb" id="39947-A0A0P0VK82"/>
<evidence type="ECO:0000256" key="1">
    <source>
        <dbReference type="SAM" id="MobiDB-lite"/>
    </source>
</evidence>
<reference evidence="3" key="1">
    <citation type="journal article" date="2005" name="Nature">
        <title>The map-based sequence of the rice genome.</title>
        <authorList>
            <consortium name="International rice genome sequencing project (IRGSP)"/>
            <person name="Matsumoto T."/>
            <person name="Wu J."/>
            <person name="Kanamori H."/>
            <person name="Katayose Y."/>
            <person name="Fujisawa M."/>
            <person name="Namiki N."/>
            <person name="Mizuno H."/>
            <person name="Yamamoto K."/>
            <person name="Antonio B.A."/>
            <person name="Baba T."/>
            <person name="Sakata K."/>
            <person name="Nagamura Y."/>
            <person name="Aoki H."/>
            <person name="Arikawa K."/>
            <person name="Arita K."/>
            <person name="Bito T."/>
            <person name="Chiden Y."/>
            <person name="Fujitsuka N."/>
            <person name="Fukunaka R."/>
            <person name="Hamada M."/>
            <person name="Harada C."/>
            <person name="Hayashi A."/>
            <person name="Hijishita S."/>
            <person name="Honda M."/>
            <person name="Hosokawa S."/>
            <person name="Ichikawa Y."/>
            <person name="Idonuma A."/>
            <person name="Iijima M."/>
            <person name="Ikeda M."/>
            <person name="Ikeno M."/>
            <person name="Ito K."/>
            <person name="Ito S."/>
            <person name="Ito T."/>
            <person name="Ito Y."/>
            <person name="Ito Y."/>
            <person name="Iwabuchi A."/>
            <person name="Kamiya K."/>
            <person name="Karasawa W."/>
            <person name="Kurita K."/>
            <person name="Katagiri S."/>
            <person name="Kikuta A."/>
            <person name="Kobayashi H."/>
            <person name="Kobayashi N."/>
            <person name="Machita K."/>
            <person name="Maehara T."/>
            <person name="Masukawa M."/>
            <person name="Mizubayashi T."/>
            <person name="Mukai Y."/>
            <person name="Nagasaki H."/>
            <person name="Nagata Y."/>
            <person name="Naito S."/>
            <person name="Nakashima M."/>
            <person name="Nakama Y."/>
            <person name="Nakamichi Y."/>
            <person name="Nakamura M."/>
            <person name="Meguro A."/>
            <person name="Negishi M."/>
            <person name="Ohta I."/>
            <person name="Ohta T."/>
            <person name="Okamoto M."/>
            <person name="Ono N."/>
            <person name="Saji S."/>
            <person name="Sakaguchi M."/>
            <person name="Sakai K."/>
            <person name="Shibata M."/>
            <person name="Shimokawa T."/>
            <person name="Song J."/>
            <person name="Takazaki Y."/>
            <person name="Terasawa K."/>
            <person name="Tsugane M."/>
            <person name="Tsuji K."/>
            <person name="Ueda S."/>
            <person name="Waki K."/>
            <person name="Yamagata H."/>
            <person name="Yamamoto M."/>
            <person name="Yamamoto S."/>
            <person name="Yamane H."/>
            <person name="Yoshiki S."/>
            <person name="Yoshihara R."/>
            <person name="Yukawa K."/>
            <person name="Zhong H."/>
            <person name="Yano M."/>
            <person name="Yuan Q."/>
            <person name="Ouyang S."/>
            <person name="Liu J."/>
            <person name="Jones K.M."/>
            <person name="Gansberger K."/>
            <person name="Moffat K."/>
            <person name="Hill J."/>
            <person name="Bera J."/>
            <person name="Fadrosh D."/>
            <person name="Jin S."/>
            <person name="Johri S."/>
            <person name="Kim M."/>
            <person name="Overton L."/>
            <person name="Reardon M."/>
            <person name="Tsitrin T."/>
            <person name="Vuong H."/>
            <person name="Weaver B."/>
            <person name="Ciecko A."/>
            <person name="Tallon L."/>
            <person name="Jackson J."/>
            <person name="Pai G."/>
            <person name="Aken S.V."/>
            <person name="Utterback T."/>
            <person name="Reidmuller S."/>
            <person name="Feldblyum T."/>
            <person name="Hsiao J."/>
            <person name="Zismann V."/>
            <person name="Iobst S."/>
            <person name="de Vazeille A.R."/>
            <person name="Buell C.R."/>
            <person name="Ying K."/>
            <person name="Li Y."/>
            <person name="Lu T."/>
            <person name="Huang Y."/>
            <person name="Zhao Q."/>
            <person name="Feng Q."/>
            <person name="Zhang L."/>
            <person name="Zhu J."/>
            <person name="Weng Q."/>
            <person name="Mu J."/>
            <person name="Lu Y."/>
            <person name="Fan D."/>
            <person name="Liu Y."/>
            <person name="Guan J."/>
            <person name="Zhang Y."/>
            <person name="Yu S."/>
            <person name="Liu X."/>
            <person name="Zhang Y."/>
            <person name="Hong G."/>
            <person name="Han B."/>
            <person name="Choisne N."/>
            <person name="Demange N."/>
            <person name="Orjeda G."/>
            <person name="Samain S."/>
            <person name="Cattolico L."/>
            <person name="Pelletier E."/>
            <person name="Couloux A."/>
            <person name="Segurens B."/>
            <person name="Wincker P."/>
            <person name="D'Hont A."/>
            <person name="Scarpelli C."/>
            <person name="Weissenbach J."/>
            <person name="Salanoubat M."/>
            <person name="Quetier F."/>
            <person name="Yu Y."/>
            <person name="Kim H.R."/>
            <person name="Rambo T."/>
            <person name="Currie J."/>
            <person name="Collura K."/>
            <person name="Luo M."/>
            <person name="Yang T."/>
            <person name="Ammiraju J.S.S."/>
            <person name="Engler F."/>
            <person name="Soderlund C."/>
            <person name="Wing R.A."/>
            <person name="Palmer L.E."/>
            <person name="de la Bastide M."/>
            <person name="Spiegel L."/>
            <person name="Nascimento L."/>
            <person name="Zutavern T."/>
            <person name="O'Shaughnessy A."/>
            <person name="Dike S."/>
            <person name="Dedhia N."/>
            <person name="Preston R."/>
            <person name="Balija V."/>
            <person name="McCombie W.R."/>
            <person name="Chow T."/>
            <person name="Chen H."/>
            <person name="Chung M."/>
            <person name="Chen C."/>
            <person name="Shaw J."/>
            <person name="Wu H."/>
            <person name="Hsiao K."/>
            <person name="Chao Y."/>
            <person name="Chu M."/>
            <person name="Cheng C."/>
            <person name="Hour A."/>
            <person name="Lee P."/>
            <person name="Lin S."/>
            <person name="Lin Y."/>
            <person name="Liou J."/>
            <person name="Liu S."/>
            <person name="Hsing Y."/>
            <person name="Raghuvanshi S."/>
            <person name="Mohanty A."/>
            <person name="Bharti A.K."/>
            <person name="Gaur A."/>
            <person name="Gupta V."/>
            <person name="Kumar D."/>
            <person name="Ravi V."/>
            <person name="Vij S."/>
            <person name="Kapur A."/>
            <person name="Khurana P."/>
            <person name="Khurana P."/>
            <person name="Khurana J.P."/>
            <person name="Tyagi A.K."/>
            <person name="Gaikwad K."/>
            <person name="Singh A."/>
            <person name="Dalal V."/>
            <person name="Srivastava S."/>
            <person name="Dixit A."/>
            <person name="Pal A.K."/>
            <person name="Ghazi I.A."/>
            <person name="Yadav M."/>
            <person name="Pandit A."/>
            <person name="Bhargava A."/>
            <person name="Sureshbabu K."/>
            <person name="Batra K."/>
            <person name="Sharma T.R."/>
            <person name="Mohapatra T."/>
            <person name="Singh N.K."/>
            <person name="Messing J."/>
            <person name="Nelson A.B."/>
            <person name="Fuks G."/>
            <person name="Kavchok S."/>
            <person name="Keizer G."/>
            <person name="Linton E."/>
            <person name="Llaca V."/>
            <person name="Song R."/>
            <person name="Tanyolac B."/>
            <person name="Young S."/>
            <person name="Ho-Il K."/>
            <person name="Hahn J.H."/>
            <person name="Sangsakoo G."/>
            <person name="Vanavichit A."/>
            <person name="de Mattos Luiz.A.T."/>
            <person name="Zimmer P.D."/>
            <person name="Malone G."/>
            <person name="Dellagostin O."/>
            <person name="de Oliveira A.C."/>
            <person name="Bevan M."/>
            <person name="Bancroft I."/>
            <person name="Minx P."/>
            <person name="Cordum H."/>
            <person name="Wilson R."/>
            <person name="Cheng Z."/>
            <person name="Jin W."/>
            <person name="Jiang J."/>
            <person name="Leong S.A."/>
            <person name="Iwama H."/>
            <person name="Gojobori T."/>
            <person name="Itoh T."/>
            <person name="Niimura Y."/>
            <person name="Fujii Y."/>
            <person name="Habara T."/>
            <person name="Sakai H."/>
            <person name="Sato Y."/>
            <person name="Wilson G."/>
            <person name="Kumar K."/>
            <person name="McCouch S."/>
            <person name="Juretic N."/>
            <person name="Hoen D."/>
            <person name="Wright S."/>
            <person name="Bruskiewich R."/>
            <person name="Bureau T."/>
            <person name="Miyao A."/>
            <person name="Hirochika H."/>
            <person name="Nishikawa T."/>
            <person name="Kadowaki K."/>
            <person name="Sugiura M."/>
            <person name="Burr B."/>
            <person name="Sasaki T."/>
        </authorList>
    </citation>
    <scope>NUCLEOTIDE SEQUENCE [LARGE SCALE GENOMIC DNA]</scope>
    <source>
        <strain evidence="3">cv. Nipponbare</strain>
    </source>
</reference>
<organism evidence="2 3">
    <name type="scientific">Oryza sativa subsp. japonica</name>
    <name type="common">Rice</name>
    <dbReference type="NCBI Taxonomy" id="39947"/>
    <lineage>
        <taxon>Eukaryota</taxon>
        <taxon>Viridiplantae</taxon>
        <taxon>Streptophyta</taxon>
        <taxon>Embryophyta</taxon>
        <taxon>Tracheophyta</taxon>
        <taxon>Spermatophyta</taxon>
        <taxon>Magnoliopsida</taxon>
        <taxon>Liliopsida</taxon>
        <taxon>Poales</taxon>
        <taxon>Poaceae</taxon>
        <taxon>BOP clade</taxon>
        <taxon>Oryzoideae</taxon>
        <taxon>Oryzeae</taxon>
        <taxon>Oryzinae</taxon>
        <taxon>Oryza</taxon>
        <taxon>Oryza sativa</taxon>
    </lineage>
</organism>
<dbReference type="Proteomes" id="UP000059680">
    <property type="component" value="Chromosome 2"/>
</dbReference>
<evidence type="ECO:0000313" key="3">
    <source>
        <dbReference type="Proteomes" id="UP000059680"/>
    </source>
</evidence>
<proteinExistence type="predicted"/>
<dbReference type="InParanoid" id="A0A0P0VK82"/>
<sequence>MPTAWGGRRWRRESASDRDISLGGAATKLRVGMATSAWGELGMGMATATGAWICSSPASLALPRRHAFHPSPSSPPSLAVDGAREEAAAGKGEAAGGELAAGS</sequence>
<reference evidence="2 3" key="2">
    <citation type="journal article" date="2013" name="Plant Cell Physiol.">
        <title>Rice Annotation Project Database (RAP-DB): an integrative and interactive database for rice genomics.</title>
        <authorList>
            <person name="Sakai H."/>
            <person name="Lee S.S."/>
            <person name="Tanaka T."/>
            <person name="Numa H."/>
            <person name="Kim J."/>
            <person name="Kawahara Y."/>
            <person name="Wakimoto H."/>
            <person name="Yang C.C."/>
            <person name="Iwamoto M."/>
            <person name="Abe T."/>
            <person name="Yamada Y."/>
            <person name="Muto A."/>
            <person name="Inokuchi H."/>
            <person name="Ikemura T."/>
            <person name="Matsumoto T."/>
            <person name="Sasaki T."/>
            <person name="Itoh T."/>
        </authorList>
    </citation>
    <scope>NUCLEOTIDE SEQUENCE [LARGE SCALE GENOMIC DNA]</scope>
    <source>
        <strain evidence="3">cv. Nipponbare</strain>
    </source>
</reference>
<dbReference type="EMBL" id="AP014958">
    <property type="protein sequence ID" value="BAS79170.1"/>
    <property type="molecule type" value="Genomic_DNA"/>
</dbReference>
<dbReference type="AlphaFoldDB" id="A0A0P0VK82"/>
<evidence type="ECO:0000313" key="2">
    <source>
        <dbReference type="EMBL" id="BAS79170.1"/>
    </source>
</evidence>
<accession>A0A0P0VK82</accession>
<feature type="compositionally biased region" description="Low complexity" evidence="1">
    <location>
        <begin position="89"/>
        <end position="103"/>
    </location>
</feature>
<keyword evidence="3" id="KW-1185">Reference proteome</keyword>
<name>A0A0P0VK82_ORYSJ</name>